<dbReference type="AlphaFoldDB" id="A0A812QY76"/>
<dbReference type="PANTHER" id="PTHR11278:SF0">
    <property type="entry name" value="SMALL RIBOSOMAL SUBUNIT PROTEIN ES7"/>
    <property type="match status" value="1"/>
</dbReference>
<dbReference type="GO" id="GO:0032040">
    <property type="term" value="C:small-subunit processome"/>
    <property type="evidence" value="ECO:0007669"/>
    <property type="project" value="TreeGrafter"/>
</dbReference>
<dbReference type="GO" id="GO:0003735">
    <property type="term" value="F:structural constituent of ribosome"/>
    <property type="evidence" value="ECO:0007669"/>
    <property type="project" value="InterPro"/>
</dbReference>
<proteinExistence type="inferred from homology"/>
<reference evidence="4" key="1">
    <citation type="submission" date="2021-02" db="EMBL/GenBank/DDBJ databases">
        <authorList>
            <person name="Dougan E. K."/>
            <person name="Rhodes N."/>
            <person name="Thang M."/>
            <person name="Chan C."/>
        </authorList>
    </citation>
    <scope>NUCLEOTIDE SEQUENCE</scope>
</reference>
<accession>A0A812QY76</accession>
<dbReference type="Pfam" id="PF01251">
    <property type="entry name" value="Ribosomal_S7e"/>
    <property type="match status" value="2"/>
</dbReference>
<evidence type="ECO:0000256" key="2">
    <source>
        <dbReference type="ARBA" id="ARBA00022980"/>
    </source>
</evidence>
<dbReference type="PANTHER" id="PTHR11278">
    <property type="entry name" value="40S RIBOSOMAL PROTEIN S7"/>
    <property type="match status" value="1"/>
</dbReference>
<dbReference type="InterPro" id="IPR000554">
    <property type="entry name" value="Ribosomal_eS7"/>
</dbReference>
<keyword evidence="3" id="KW-0687">Ribonucleoprotein</keyword>
<evidence type="ECO:0000256" key="1">
    <source>
        <dbReference type="ARBA" id="ARBA00007820"/>
    </source>
</evidence>
<evidence type="ECO:0000313" key="4">
    <source>
        <dbReference type="EMBL" id="CAE7409487.1"/>
    </source>
</evidence>
<evidence type="ECO:0000256" key="3">
    <source>
        <dbReference type="ARBA" id="ARBA00023274"/>
    </source>
</evidence>
<dbReference type="GO" id="GO:0022627">
    <property type="term" value="C:cytosolic small ribosomal subunit"/>
    <property type="evidence" value="ECO:0007669"/>
    <property type="project" value="TreeGrafter"/>
</dbReference>
<dbReference type="GO" id="GO:0006364">
    <property type="term" value="P:rRNA processing"/>
    <property type="evidence" value="ECO:0007669"/>
    <property type="project" value="TreeGrafter"/>
</dbReference>
<dbReference type="GO" id="GO:0042274">
    <property type="term" value="P:ribosomal small subunit biogenesis"/>
    <property type="evidence" value="ECO:0007669"/>
    <property type="project" value="TreeGrafter"/>
</dbReference>
<comment type="caution">
    <text evidence="4">The sequence shown here is derived from an EMBL/GenBank/DDBJ whole genome shotgun (WGS) entry which is preliminary data.</text>
</comment>
<sequence length="598" mass="67687">MDHRGQLALYEHIVHLQILLWKLLLLKSGKIKVGDMLNTRKKLVKEKGAAPTELDQEVAKALFDIEVSPSCDIKADLKDVYISGAKDVEVKHGVAMVVHFPFRVWKTVKKIQGRLIRELEKKFTRKHVVLVANRTILDKNFRRKGLKVRPRSRTLTAVHESILEDLVGPTEIVGKRTRISVDGSKLMKVLLDPKDKDKENIESKLPAFAAVYKKLTNKEFLRVIADGLELPGSAKLESMNVDEKGAAPTELDQEVAKALFDIEVSPSCDIKADLKDVYISGAKDVEVKHGVAMVVHFPFRVWKTVKKIQGRLIRELEKKFTRKHVVLVANRTILDKNFRRKGLKVRPRSRTLTAVHESILEDLVGPTEIVGKRTRISVDGSKLMKVLLDPKDKDKENIESKLPAFAAVYKKLTNKEEKGAAPTELDQEVAKALFDIEVSPSCDIKADLKDVYISGAKDVEVKHGVAMVVHFPFRVWKTVKKIQGRLIRELEKKFTRKHVVLVANRTILDKNFRRKGLKVRPRSRTLTAVHESILEDLVGPTEIVGKRTRISVDGSKLMKVLLDPKDKDKENIESKLPAFAAVYKKLTNKEAQFMFPTA</sequence>
<organism evidence="4 5">
    <name type="scientific">Symbiodinium natans</name>
    <dbReference type="NCBI Taxonomy" id="878477"/>
    <lineage>
        <taxon>Eukaryota</taxon>
        <taxon>Sar</taxon>
        <taxon>Alveolata</taxon>
        <taxon>Dinophyceae</taxon>
        <taxon>Suessiales</taxon>
        <taxon>Symbiodiniaceae</taxon>
        <taxon>Symbiodinium</taxon>
    </lineage>
</organism>
<dbReference type="GO" id="GO:0030686">
    <property type="term" value="C:90S preribosome"/>
    <property type="evidence" value="ECO:0007669"/>
    <property type="project" value="TreeGrafter"/>
</dbReference>
<dbReference type="GO" id="GO:0006412">
    <property type="term" value="P:translation"/>
    <property type="evidence" value="ECO:0007669"/>
    <property type="project" value="InterPro"/>
</dbReference>
<dbReference type="Proteomes" id="UP000604046">
    <property type="component" value="Unassembled WGS sequence"/>
</dbReference>
<protein>
    <submittedName>
        <fullName evidence="4">RPS7 protein</fullName>
    </submittedName>
</protein>
<keyword evidence="2" id="KW-0689">Ribosomal protein</keyword>
<evidence type="ECO:0000313" key="5">
    <source>
        <dbReference type="Proteomes" id="UP000604046"/>
    </source>
</evidence>
<name>A0A812QY76_9DINO</name>
<dbReference type="EMBL" id="CAJNDS010002282">
    <property type="protein sequence ID" value="CAE7409487.1"/>
    <property type="molecule type" value="Genomic_DNA"/>
</dbReference>
<keyword evidence="5" id="KW-1185">Reference proteome</keyword>
<comment type="similarity">
    <text evidence="1">Belongs to the eukaryotic ribosomal protein eS7 family.</text>
</comment>
<dbReference type="OrthoDB" id="1724687at2759"/>
<gene>
    <name evidence="4" type="primary">RPS7</name>
    <name evidence="4" type="ORF">SNAT2548_LOCUS22268</name>
</gene>